<evidence type="ECO:0000313" key="3">
    <source>
        <dbReference type="Proteomes" id="UP000677687"/>
    </source>
</evidence>
<dbReference type="GO" id="GO:0050242">
    <property type="term" value="F:pyruvate, phosphate dikinase activity"/>
    <property type="evidence" value="ECO:0007669"/>
    <property type="project" value="UniProtKB-EC"/>
</dbReference>
<comment type="caution">
    <text evidence="2">The sequence shown here is derived from an EMBL/GenBank/DDBJ whole genome shotgun (WGS) entry which is preliminary data.</text>
</comment>
<sequence length="443" mass="49251">MKKYIYSFDETAHGNTESAQLLLGNKGAQLSEMISIGLPVPHGFTISTEACKEFYSLNKKWPSGLKEQLLEKMRILEGRAGKQFGSNSNPLLVSIRSGSYVSMPGMMDTVLNLGLNDATAQALALQTKNERMAHDSYRRFLQMFGNVVLGIGHSEFESILQKKKEEVHAEYDTELDAEHLKDIVQEYKALVKEKTGKEFPQDVLSQLELAINAVFSSWNNARAISYRRINHLRGDAGTAVNVQAMVFGNMGNDSATGVAFTRNPANGAKEHYGEYLLNAQGEDVVAGIRTPKHIDEMKKELPNAYAELLKVYALLDSHYKDMQDFEFTIERGKLYLLQTRSGKRTAHAAVKIAVDMVKENLLTEREAVLRVKPEMLDQLLHKQLDELAKKESEVIAVGLPASPGAAVGVIVFSAERAVEFSKKEPHARLILARPETSPEDIEG</sequence>
<dbReference type="Gene3D" id="1.20.80.30">
    <property type="match status" value="1"/>
</dbReference>
<keyword evidence="2" id="KW-0670">Pyruvate</keyword>
<dbReference type="InterPro" id="IPR013815">
    <property type="entry name" value="ATP_grasp_subdomain_1"/>
</dbReference>
<dbReference type="Gene3D" id="3.30.470.20">
    <property type="entry name" value="ATP-grasp fold, B domain"/>
    <property type="match status" value="1"/>
</dbReference>
<gene>
    <name evidence="2" type="ORF">J4415_00055</name>
</gene>
<dbReference type="EC" id="2.7.9.1" evidence="2"/>
<dbReference type="Gene3D" id="1.10.189.10">
    <property type="entry name" value="Pyruvate Phosphate Dikinase, domain 2"/>
    <property type="match status" value="1"/>
</dbReference>
<dbReference type="Gene3D" id="3.30.1490.20">
    <property type="entry name" value="ATP-grasp fold, A domain"/>
    <property type="match status" value="1"/>
</dbReference>
<dbReference type="SUPFAM" id="SSF56059">
    <property type="entry name" value="Glutathione synthetase ATP-binding domain-like"/>
    <property type="match status" value="1"/>
</dbReference>
<protein>
    <submittedName>
        <fullName evidence="2">Pyruvate, phosphate dikinase</fullName>
        <ecNumber evidence="2">2.7.9.1</ecNumber>
    </submittedName>
</protein>
<reference evidence="2" key="2">
    <citation type="submission" date="2021-05" db="EMBL/GenBank/DDBJ databases">
        <title>Protein family content uncovers lineage relationships and bacterial pathway maintenance mechanisms in DPANN archaea.</title>
        <authorList>
            <person name="Castelle C.J."/>
            <person name="Meheust R."/>
            <person name="Jaffe A.L."/>
            <person name="Seitz K."/>
            <person name="Gong X."/>
            <person name="Baker B.J."/>
            <person name="Banfield J.F."/>
        </authorList>
    </citation>
    <scope>NUCLEOTIDE SEQUENCE</scope>
    <source>
        <strain evidence="2">RIFCSPHIGHO2_01_FULL_AR10_44_11</strain>
    </source>
</reference>
<dbReference type="InterPro" id="IPR002192">
    <property type="entry name" value="PPDK_AMP/ATP-bd"/>
</dbReference>
<dbReference type="PANTHER" id="PTHR22931">
    <property type="entry name" value="PHOSPHOENOLPYRUVATE DIKINASE-RELATED"/>
    <property type="match status" value="1"/>
</dbReference>
<reference evidence="2" key="1">
    <citation type="submission" date="2021-03" db="EMBL/GenBank/DDBJ databases">
        <authorList>
            <person name="Jaffe A."/>
        </authorList>
    </citation>
    <scope>NUCLEOTIDE SEQUENCE</scope>
    <source>
        <strain evidence="2">RIFCSPHIGHO2_01_FULL_AR10_44_11</strain>
    </source>
</reference>
<accession>A0A8T4KZ81</accession>
<dbReference type="PANTHER" id="PTHR22931:SF9">
    <property type="entry name" value="PYRUVATE, PHOSPHATE DIKINASE 1, CHLOROPLASTIC"/>
    <property type="match status" value="1"/>
</dbReference>
<proteinExistence type="predicted"/>
<keyword evidence="2" id="KW-0808">Transferase</keyword>
<dbReference type="Pfam" id="PF01326">
    <property type="entry name" value="PPDK_N"/>
    <property type="match status" value="2"/>
</dbReference>
<dbReference type="EMBL" id="JAGVWD010000001">
    <property type="protein sequence ID" value="MBS3057005.1"/>
    <property type="molecule type" value="Genomic_DNA"/>
</dbReference>
<dbReference type="GO" id="GO:0005524">
    <property type="term" value="F:ATP binding"/>
    <property type="evidence" value="ECO:0007669"/>
    <property type="project" value="InterPro"/>
</dbReference>
<name>A0A8T4KZ81_9ARCH</name>
<evidence type="ECO:0000313" key="2">
    <source>
        <dbReference type="EMBL" id="MBS3057005.1"/>
    </source>
</evidence>
<dbReference type="GO" id="GO:0016301">
    <property type="term" value="F:kinase activity"/>
    <property type="evidence" value="ECO:0007669"/>
    <property type="project" value="InterPro"/>
</dbReference>
<dbReference type="Gene3D" id="3.50.30.10">
    <property type="entry name" value="Phosphohistidine domain"/>
    <property type="match status" value="1"/>
</dbReference>
<evidence type="ECO:0000259" key="1">
    <source>
        <dbReference type="Pfam" id="PF01326"/>
    </source>
</evidence>
<feature type="domain" description="Pyruvate phosphate dikinase AMP/ATP-binding" evidence="1">
    <location>
        <begin position="59"/>
        <end position="299"/>
    </location>
</feature>
<organism evidence="2 3">
    <name type="scientific">Candidatus Iainarchaeum sp</name>
    <dbReference type="NCBI Taxonomy" id="3101447"/>
    <lineage>
        <taxon>Archaea</taxon>
        <taxon>Candidatus Iainarchaeota</taxon>
        <taxon>Candidatus Iainarchaeia</taxon>
        <taxon>Candidatus Iainarchaeales</taxon>
        <taxon>Candidatus Iainarchaeaceae</taxon>
        <taxon>Candidatus Iainarchaeum</taxon>
    </lineage>
</organism>
<dbReference type="InterPro" id="IPR010121">
    <property type="entry name" value="Pyruvate_phosphate_dikinase"/>
</dbReference>
<feature type="domain" description="Pyruvate phosphate dikinase AMP/ATP-binding" evidence="1">
    <location>
        <begin position="306"/>
        <end position="360"/>
    </location>
</feature>
<dbReference type="Proteomes" id="UP000677687">
    <property type="component" value="Unassembled WGS sequence"/>
</dbReference>
<dbReference type="AlphaFoldDB" id="A0A8T4KZ81"/>
<feature type="non-terminal residue" evidence="2">
    <location>
        <position position="443"/>
    </location>
</feature>